<reference evidence="2" key="1">
    <citation type="journal article" date="2020" name="mSystems">
        <title>Genome- and Community-Level Interaction Insights into Carbon Utilization and Element Cycling Functions of Hydrothermarchaeota in Hydrothermal Sediment.</title>
        <authorList>
            <person name="Zhou Z."/>
            <person name="Liu Y."/>
            <person name="Xu W."/>
            <person name="Pan J."/>
            <person name="Luo Z.H."/>
            <person name="Li M."/>
        </authorList>
    </citation>
    <scope>NUCLEOTIDE SEQUENCE [LARGE SCALE GENOMIC DNA]</scope>
    <source>
        <strain evidence="2">SpSt-767</strain>
    </source>
</reference>
<evidence type="ECO:0000256" key="1">
    <source>
        <dbReference type="SAM" id="SignalP"/>
    </source>
</evidence>
<dbReference type="EMBL" id="DTGR01000135">
    <property type="protein sequence ID" value="HHS29706.1"/>
    <property type="molecule type" value="Genomic_DNA"/>
</dbReference>
<protein>
    <recommendedName>
        <fullName evidence="3">YXWGXW repeat-containing protein</fullName>
    </recommendedName>
</protein>
<comment type="caution">
    <text evidence="2">The sequence shown here is derived from an EMBL/GenBank/DDBJ whole genome shotgun (WGS) entry which is preliminary data.</text>
</comment>
<organism evidence="2">
    <name type="scientific">Desulfobacca acetoxidans</name>
    <dbReference type="NCBI Taxonomy" id="60893"/>
    <lineage>
        <taxon>Bacteria</taxon>
        <taxon>Pseudomonadati</taxon>
        <taxon>Thermodesulfobacteriota</taxon>
        <taxon>Desulfobaccia</taxon>
        <taxon>Desulfobaccales</taxon>
        <taxon>Desulfobaccaceae</taxon>
        <taxon>Desulfobacca</taxon>
    </lineage>
</organism>
<accession>A0A7V6DQ18</accession>
<proteinExistence type="predicted"/>
<keyword evidence="1" id="KW-0732">Signal</keyword>
<evidence type="ECO:0008006" key="3">
    <source>
        <dbReference type="Google" id="ProtNLM"/>
    </source>
</evidence>
<name>A0A7V6DQ18_9BACT</name>
<feature type="chain" id="PRO_5030756903" description="YXWGXW repeat-containing protein" evidence="1">
    <location>
        <begin position="25"/>
        <end position="127"/>
    </location>
</feature>
<gene>
    <name evidence="2" type="ORF">ENV52_08405</name>
</gene>
<dbReference type="AlphaFoldDB" id="A0A7V6DQ18"/>
<sequence length="127" mass="14004">MKNMTALTALVSLVVLLAAGPAVPARTMAQPPPAPQWAPVPRVPGIEYAPNIAQDVFRCGKEFYNWQNGGWYRGKNFNGPWEPVPQPPQVFYNIQAPYFNVPPGWAKGKKAGWGGAPLPPGHMKKRW</sequence>
<evidence type="ECO:0000313" key="2">
    <source>
        <dbReference type="EMBL" id="HHS29706.1"/>
    </source>
</evidence>
<feature type="signal peptide" evidence="1">
    <location>
        <begin position="1"/>
        <end position="24"/>
    </location>
</feature>